<evidence type="ECO:0000256" key="5">
    <source>
        <dbReference type="ARBA" id="ARBA00023002"/>
    </source>
</evidence>
<protein>
    <recommendedName>
        <fullName evidence="6">Glycerol-3-phosphate dehydrogenase</fullName>
        <ecNumber evidence="6">1.1.5.3</ecNumber>
    </recommendedName>
</protein>
<feature type="region of interest" description="Disordered" evidence="7">
    <location>
        <begin position="563"/>
        <end position="585"/>
    </location>
</feature>
<dbReference type="PANTHER" id="PTHR11985">
    <property type="entry name" value="GLYCEROL-3-PHOSPHATE DEHYDROGENASE"/>
    <property type="match status" value="1"/>
</dbReference>
<comment type="similarity">
    <text evidence="2 6">Belongs to the FAD-dependent glycerol-3-phosphate dehydrogenase family.</text>
</comment>
<dbReference type="Pfam" id="PF16901">
    <property type="entry name" value="DAO_C"/>
    <property type="match status" value="1"/>
</dbReference>
<dbReference type="InterPro" id="IPR000447">
    <property type="entry name" value="G3P_DH_FAD-dep"/>
</dbReference>
<dbReference type="InterPro" id="IPR038299">
    <property type="entry name" value="DAO_C_sf"/>
</dbReference>
<dbReference type="Gene3D" id="1.10.8.870">
    <property type="entry name" value="Alpha-glycerophosphate oxidase, cap domain"/>
    <property type="match status" value="1"/>
</dbReference>
<evidence type="ECO:0000256" key="7">
    <source>
        <dbReference type="SAM" id="MobiDB-lite"/>
    </source>
</evidence>
<evidence type="ECO:0000256" key="1">
    <source>
        <dbReference type="ARBA" id="ARBA00001974"/>
    </source>
</evidence>
<evidence type="ECO:0000313" key="11">
    <source>
        <dbReference type="Proteomes" id="UP001164305"/>
    </source>
</evidence>
<evidence type="ECO:0000256" key="6">
    <source>
        <dbReference type="RuleBase" id="RU361217"/>
    </source>
</evidence>
<dbReference type="PRINTS" id="PR01001">
    <property type="entry name" value="FADG3PDH"/>
</dbReference>
<reference evidence="10" key="1">
    <citation type="submission" date="2022-10" db="EMBL/GenBank/DDBJ databases">
        <title>Whole-Genome Sequencing of Brachybacterium huguangmaarense BRM-3, Isolated from Betula schmidtii.</title>
        <authorList>
            <person name="Haam D."/>
        </authorList>
    </citation>
    <scope>NUCLEOTIDE SEQUENCE</scope>
    <source>
        <strain evidence="10">BRM-3</strain>
    </source>
</reference>
<dbReference type="PROSITE" id="PS00978">
    <property type="entry name" value="FAD_G3PDH_2"/>
    <property type="match status" value="1"/>
</dbReference>
<keyword evidence="5 6" id="KW-0560">Oxidoreductase</keyword>
<keyword evidence="4" id="KW-0274">FAD</keyword>
<organism evidence="10 11">
    <name type="scientific">Brachybacterium huguangmaarense</name>
    <dbReference type="NCBI Taxonomy" id="1652028"/>
    <lineage>
        <taxon>Bacteria</taxon>
        <taxon>Bacillati</taxon>
        <taxon>Actinomycetota</taxon>
        <taxon>Actinomycetes</taxon>
        <taxon>Micrococcales</taxon>
        <taxon>Dermabacteraceae</taxon>
        <taxon>Brachybacterium</taxon>
    </lineage>
</organism>
<dbReference type="Proteomes" id="UP001164305">
    <property type="component" value="Chromosome"/>
</dbReference>
<evidence type="ECO:0000256" key="2">
    <source>
        <dbReference type="ARBA" id="ARBA00007330"/>
    </source>
</evidence>
<comment type="catalytic activity">
    <reaction evidence="6">
        <text>a quinone + sn-glycerol 3-phosphate = dihydroxyacetone phosphate + a quinol</text>
        <dbReference type="Rhea" id="RHEA:18977"/>
        <dbReference type="ChEBI" id="CHEBI:24646"/>
        <dbReference type="ChEBI" id="CHEBI:57597"/>
        <dbReference type="ChEBI" id="CHEBI:57642"/>
        <dbReference type="ChEBI" id="CHEBI:132124"/>
        <dbReference type="EC" id="1.1.5.3"/>
    </reaction>
</comment>
<dbReference type="EMBL" id="CP107020">
    <property type="protein sequence ID" value="UYG17339.1"/>
    <property type="molecule type" value="Genomic_DNA"/>
</dbReference>
<keyword evidence="11" id="KW-1185">Reference proteome</keyword>
<proteinExistence type="inferred from homology"/>
<name>A0ABY6G2A9_9MICO</name>
<dbReference type="InterPro" id="IPR006076">
    <property type="entry name" value="FAD-dep_OxRdtase"/>
</dbReference>
<evidence type="ECO:0000259" key="9">
    <source>
        <dbReference type="Pfam" id="PF16901"/>
    </source>
</evidence>
<dbReference type="EC" id="1.1.5.3" evidence="6"/>
<dbReference type="PROSITE" id="PS00977">
    <property type="entry name" value="FAD_G3PDH_1"/>
    <property type="match status" value="1"/>
</dbReference>
<keyword evidence="3 6" id="KW-0285">Flavoprotein</keyword>
<evidence type="ECO:0000256" key="4">
    <source>
        <dbReference type="ARBA" id="ARBA00022827"/>
    </source>
</evidence>
<accession>A0ABY6G2A9</accession>
<comment type="cofactor">
    <cofactor evidence="1 6">
        <name>FAD</name>
        <dbReference type="ChEBI" id="CHEBI:57692"/>
    </cofactor>
</comment>
<dbReference type="InterPro" id="IPR036188">
    <property type="entry name" value="FAD/NAD-bd_sf"/>
</dbReference>
<dbReference type="Gene3D" id="3.30.9.10">
    <property type="entry name" value="D-Amino Acid Oxidase, subunit A, domain 2"/>
    <property type="match status" value="1"/>
</dbReference>
<evidence type="ECO:0000256" key="3">
    <source>
        <dbReference type="ARBA" id="ARBA00022630"/>
    </source>
</evidence>
<dbReference type="InterPro" id="IPR031656">
    <property type="entry name" value="DAO_C"/>
</dbReference>
<evidence type="ECO:0000259" key="8">
    <source>
        <dbReference type="Pfam" id="PF01266"/>
    </source>
</evidence>
<sequence>MPSTNRSALSPAARREHLDRLRAATADAPLDVLVVGGGVTGAGAAFDAATRGLSVGLVEAGDFAHGTSSRSSKLMHGGLRYLQMLDFKLVAEALRERDLLLTHTAPHLVKPIAFVFPFFRKVIDRSYIGAGVALYDAMQSVGRKRAVPVHRHLLQKKMLTVFPALDGEKIVGALEYYDAQVDDARFVAMLARSAAQLDAAVANYTTVTAYLHDDAGRVIGVRVRVEESGEEFEVHARQTILAGGVWTQDQQELAGAETGLEVLASKGVHITVAKDRIPAAPSTGIITQTEKSVLFIIPWDEYWIIGTTDTPWKLDVAHPAATSDDIDYVLEHANAVLTSDLTRDDVIGVYAGLRPLLQPVSKGEKSSSSTKVSREHTVMAVEPGLSAIAGGKYTTYRVMAEDVVDFAIKDDFAGRPSLTTSVPVIGAQGYEELVASKAEIARSYGFDEVRVDRLLMRYGALLRDVLALIDDDASLGRPLEHAPRYLRAEALYAARAEGVRHLSDALTRRMRLDYEVSDRGVGAAEEVAALIGPELDWDAERTRLEIDTYRAFIEARLEGERTRDDAAAETAASRVPEVPQVGPGV</sequence>
<dbReference type="Gene3D" id="3.50.50.60">
    <property type="entry name" value="FAD/NAD(P)-binding domain"/>
    <property type="match status" value="1"/>
</dbReference>
<feature type="domain" description="FAD dependent oxidoreductase" evidence="8">
    <location>
        <begin position="31"/>
        <end position="395"/>
    </location>
</feature>
<dbReference type="RefSeq" id="WP_263594548.1">
    <property type="nucleotide sequence ID" value="NZ_CP107020.1"/>
</dbReference>
<feature type="domain" description="Alpha-glycerophosphate oxidase C-terminal" evidence="9">
    <location>
        <begin position="418"/>
        <end position="541"/>
    </location>
</feature>
<evidence type="ECO:0000313" key="10">
    <source>
        <dbReference type="EMBL" id="UYG17339.1"/>
    </source>
</evidence>
<dbReference type="Pfam" id="PF01266">
    <property type="entry name" value="DAO"/>
    <property type="match status" value="1"/>
</dbReference>
<dbReference type="SUPFAM" id="SSF51905">
    <property type="entry name" value="FAD/NAD(P)-binding domain"/>
    <property type="match status" value="1"/>
</dbReference>
<gene>
    <name evidence="10" type="ORF">BRM3_02595</name>
</gene>
<dbReference type="PANTHER" id="PTHR11985:SF31">
    <property type="entry name" value="GLYCEROL-3-PHOSPHATE DEHYDROGENASE 2"/>
    <property type="match status" value="1"/>
</dbReference>